<dbReference type="PROSITE" id="PS01081">
    <property type="entry name" value="HTH_TETR_1"/>
    <property type="match status" value="1"/>
</dbReference>
<proteinExistence type="predicted"/>
<keyword evidence="5" id="KW-1185">Reference proteome</keyword>
<dbReference type="PRINTS" id="PR00455">
    <property type="entry name" value="HTHTETR"/>
</dbReference>
<keyword evidence="1 2" id="KW-0238">DNA-binding</keyword>
<dbReference type="InterPro" id="IPR009057">
    <property type="entry name" value="Homeodomain-like_sf"/>
</dbReference>
<dbReference type="SUPFAM" id="SSF46689">
    <property type="entry name" value="Homeodomain-like"/>
    <property type="match status" value="1"/>
</dbReference>
<dbReference type="PANTHER" id="PTHR43479:SF11">
    <property type="entry name" value="ACREF_ENVCD OPERON REPRESSOR-RELATED"/>
    <property type="match status" value="1"/>
</dbReference>
<evidence type="ECO:0000313" key="4">
    <source>
        <dbReference type="EMBL" id="AQQ54066.1"/>
    </source>
</evidence>
<dbReference type="OrthoDB" id="9814200at2"/>
<dbReference type="Gene3D" id="1.10.10.60">
    <property type="entry name" value="Homeodomain-like"/>
    <property type="match status" value="1"/>
</dbReference>
<dbReference type="Gene3D" id="1.10.357.10">
    <property type="entry name" value="Tetracycline Repressor, domain 2"/>
    <property type="match status" value="1"/>
</dbReference>
<dbReference type="RefSeq" id="WP_077589959.1">
    <property type="nucleotide sequence ID" value="NZ_CP019640.1"/>
</dbReference>
<dbReference type="InterPro" id="IPR050624">
    <property type="entry name" value="HTH-type_Tx_Regulator"/>
</dbReference>
<dbReference type="AlphaFoldDB" id="A0A1Q2L0Y1"/>
<dbReference type="InterPro" id="IPR036271">
    <property type="entry name" value="Tet_transcr_reg_TetR-rel_C_sf"/>
</dbReference>
<evidence type="ECO:0000313" key="5">
    <source>
        <dbReference type="Proteomes" id="UP000188184"/>
    </source>
</evidence>
<dbReference type="KEGG" id="pmar:B0X71_13790"/>
<dbReference type="InterPro" id="IPR023772">
    <property type="entry name" value="DNA-bd_HTH_TetR-type_CS"/>
</dbReference>
<dbReference type="InterPro" id="IPR001647">
    <property type="entry name" value="HTH_TetR"/>
</dbReference>
<dbReference type="PANTHER" id="PTHR43479">
    <property type="entry name" value="ACREF/ENVCD OPERON REPRESSOR-RELATED"/>
    <property type="match status" value="1"/>
</dbReference>
<dbReference type="Proteomes" id="UP000188184">
    <property type="component" value="Chromosome"/>
</dbReference>
<feature type="DNA-binding region" description="H-T-H motif" evidence="2">
    <location>
        <begin position="22"/>
        <end position="41"/>
    </location>
</feature>
<dbReference type="Pfam" id="PF17932">
    <property type="entry name" value="TetR_C_24"/>
    <property type="match status" value="1"/>
</dbReference>
<reference evidence="4 5" key="1">
    <citation type="submission" date="2017-02" db="EMBL/GenBank/DDBJ databases">
        <title>The complete genomic sequence of a novel cold adapted crude oil-degrading bacterium Planococcus qaidamina Y42.</title>
        <authorList>
            <person name="Yang R."/>
        </authorList>
    </citation>
    <scope>NUCLEOTIDE SEQUENCE [LARGE SCALE GENOMIC DNA]</scope>
    <source>
        <strain evidence="4 5">Y42</strain>
    </source>
</reference>
<dbReference type="GO" id="GO:0003677">
    <property type="term" value="F:DNA binding"/>
    <property type="evidence" value="ECO:0007669"/>
    <property type="project" value="UniProtKB-UniRule"/>
</dbReference>
<dbReference type="InterPro" id="IPR041490">
    <property type="entry name" value="KstR2_TetR_C"/>
</dbReference>
<dbReference type="PROSITE" id="PS50977">
    <property type="entry name" value="HTH_TETR_2"/>
    <property type="match status" value="1"/>
</dbReference>
<sequence>MKNELIKHSIDLFVEKGYSATSIKDIVDTLGVTKGSFYYHFTSKEELLMDIHLQYIDELLSRQKRIVETEKTSRDKLVKIVELVIRDIEKQGPIGRVYYREIRHLTPENAAIIRQKRGEFRDNIEQVMAEGIENGEFRKELQPKMITFAILGITNWSYQWFNPQGELSVGELADMYTDFILNGVLAEK</sequence>
<name>A0A1Q2L0Y1_9BACL</name>
<dbReference type="SUPFAM" id="SSF48498">
    <property type="entry name" value="Tetracyclin repressor-like, C-terminal domain"/>
    <property type="match status" value="1"/>
</dbReference>
<protein>
    <submittedName>
        <fullName evidence="4">TetR family transcriptional regulator</fullName>
    </submittedName>
</protein>
<dbReference type="EMBL" id="CP019640">
    <property type="protein sequence ID" value="AQQ54066.1"/>
    <property type="molecule type" value="Genomic_DNA"/>
</dbReference>
<gene>
    <name evidence="4" type="ORF">B0X71_13790</name>
</gene>
<organism evidence="4 5">
    <name type="scientific">Planococcus lenghuensis</name>
    <dbReference type="NCBI Taxonomy" id="2213202"/>
    <lineage>
        <taxon>Bacteria</taxon>
        <taxon>Bacillati</taxon>
        <taxon>Bacillota</taxon>
        <taxon>Bacilli</taxon>
        <taxon>Bacillales</taxon>
        <taxon>Caryophanaceae</taxon>
        <taxon>Planococcus</taxon>
    </lineage>
</organism>
<evidence type="ECO:0000256" key="2">
    <source>
        <dbReference type="PROSITE-ProRule" id="PRU00335"/>
    </source>
</evidence>
<dbReference type="Pfam" id="PF00440">
    <property type="entry name" value="TetR_N"/>
    <property type="match status" value="1"/>
</dbReference>
<feature type="domain" description="HTH tetR-type" evidence="3">
    <location>
        <begin position="1"/>
        <end position="59"/>
    </location>
</feature>
<evidence type="ECO:0000259" key="3">
    <source>
        <dbReference type="PROSITE" id="PS50977"/>
    </source>
</evidence>
<evidence type="ECO:0000256" key="1">
    <source>
        <dbReference type="ARBA" id="ARBA00023125"/>
    </source>
</evidence>
<accession>A0A1Q2L0Y1</accession>